<dbReference type="PROSITE" id="PS50016">
    <property type="entry name" value="ZF_PHD_2"/>
    <property type="match status" value="1"/>
</dbReference>
<dbReference type="Proteomes" id="UP000596742">
    <property type="component" value="Unassembled WGS sequence"/>
</dbReference>
<dbReference type="Pfam" id="PF00240">
    <property type="entry name" value="ubiquitin"/>
    <property type="match status" value="1"/>
</dbReference>
<keyword evidence="8" id="KW-0862">Zinc</keyword>
<feature type="domain" description="PHD-type" evidence="15">
    <location>
        <begin position="337"/>
        <end position="390"/>
    </location>
</feature>
<dbReference type="PROSITE" id="PS50053">
    <property type="entry name" value="UBIQUITIN_2"/>
    <property type="match status" value="1"/>
</dbReference>
<feature type="region of interest" description="Disordered" evidence="14">
    <location>
        <begin position="87"/>
        <end position="125"/>
    </location>
</feature>
<dbReference type="Pfam" id="PF12148">
    <property type="entry name" value="TTD"/>
    <property type="match status" value="1"/>
</dbReference>
<dbReference type="SUPFAM" id="SSF57850">
    <property type="entry name" value="RING/U-box"/>
    <property type="match status" value="1"/>
</dbReference>
<gene>
    <name evidence="19" type="ORF">MGAL_10B034768</name>
</gene>
<dbReference type="InterPro" id="IPR019956">
    <property type="entry name" value="Ubiquitin_dom"/>
</dbReference>
<dbReference type="InterPro" id="IPR000626">
    <property type="entry name" value="Ubiquitin-like_dom"/>
</dbReference>
<dbReference type="GO" id="GO:0005634">
    <property type="term" value="C:nucleus"/>
    <property type="evidence" value="ECO:0007669"/>
    <property type="project" value="UniProtKB-SubCell"/>
</dbReference>
<dbReference type="FunFam" id="3.30.40.10:FF:000066">
    <property type="entry name" value="E3 ubiquitin-protein ligase UHRF2 isoform X1"/>
    <property type="match status" value="1"/>
</dbReference>
<organism evidence="19 20">
    <name type="scientific">Mytilus galloprovincialis</name>
    <name type="common">Mediterranean mussel</name>
    <dbReference type="NCBI Taxonomy" id="29158"/>
    <lineage>
        <taxon>Eukaryota</taxon>
        <taxon>Metazoa</taxon>
        <taxon>Spiralia</taxon>
        <taxon>Lophotrochozoa</taxon>
        <taxon>Mollusca</taxon>
        <taxon>Bivalvia</taxon>
        <taxon>Autobranchia</taxon>
        <taxon>Pteriomorphia</taxon>
        <taxon>Mytilida</taxon>
        <taxon>Mytiloidea</taxon>
        <taxon>Mytilidae</taxon>
        <taxon>Mytilinae</taxon>
        <taxon>Mytilus</taxon>
    </lineage>
</organism>
<comment type="caution">
    <text evidence="19">The sequence shown here is derived from an EMBL/GenBank/DDBJ whole genome shotgun (WGS) entry which is preliminary data.</text>
</comment>
<dbReference type="Gene3D" id="3.10.20.90">
    <property type="entry name" value="Phosphatidylinositol 3-kinase Catalytic Subunit, Chain A, domain 1"/>
    <property type="match status" value="1"/>
</dbReference>
<evidence type="ECO:0000256" key="9">
    <source>
        <dbReference type="ARBA" id="ARBA00023125"/>
    </source>
</evidence>
<evidence type="ECO:0000256" key="10">
    <source>
        <dbReference type="ARBA" id="ARBA00023242"/>
    </source>
</evidence>
<feature type="domain" description="YDG" evidence="18">
    <location>
        <begin position="444"/>
        <end position="607"/>
    </location>
</feature>
<keyword evidence="9" id="KW-0238">DNA-binding</keyword>
<dbReference type="FunFam" id="2.30.280.10:FF:000001">
    <property type="entry name" value="E3 ubiquitin-protein ligase UHRF1 isoform 1"/>
    <property type="match status" value="1"/>
</dbReference>
<dbReference type="PANTHER" id="PTHR14140:SF45">
    <property type="entry name" value="RING-TYPE E3 UBIQUITIN TRANSFERASE"/>
    <property type="match status" value="1"/>
</dbReference>
<comment type="catalytic activity">
    <reaction evidence="1">
        <text>S-ubiquitinyl-[E2 ubiquitin-conjugating enzyme]-L-cysteine + [acceptor protein]-L-lysine = [E2 ubiquitin-conjugating enzyme]-L-cysteine + N(6)-ubiquitinyl-[acceptor protein]-L-lysine.</text>
        <dbReference type="EC" id="2.3.2.27"/>
    </reaction>
</comment>
<dbReference type="AlphaFoldDB" id="A0A8B6FTM3"/>
<dbReference type="InterPro" id="IPR015947">
    <property type="entry name" value="PUA-like_sf"/>
</dbReference>
<evidence type="ECO:0000256" key="7">
    <source>
        <dbReference type="ARBA" id="ARBA00022786"/>
    </source>
</evidence>
<dbReference type="PROSITE" id="PS51015">
    <property type="entry name" value="YDG"/>
    <property type="match status" value="1"/>
</dbReference>
<proteinExistence type="predicted"/>
<dbReference type="InterPro" id="IPR029071">
    <property type="entry name" value="Ubiquitin-like_domsf"/>
</dbReference>
<keyword evidence="6 12" id="KW-0863">Zinc-finger</keyword>
<dbReference type="Gene3D" id="2.30.30.140">
    <property type="match status" value="1"/>
</dbReference>
<evidence type="ECO:0000256" key="3">
    <source>
        <dbReference type="ARBA" id="ARBA00012483"/>
    </source>
</evidence>
<evidence type="ECO:0000256" key="11">
    <source>
        <dbReference type="ARBA" id="ARBA00023306"/>
    </source>
</evidence>
<dbReference type="InterPro" id="IPR019787">
    <property type="entry name" value="Znf_PHD-finger"/>
</dbReference>
<evidence type="ECO:0000259" key="16">
    <source>
        <dbReference type="PROSITE" id="PS50053"/>
    </source>
</evidence>
<dbReference type="InterPro" id="IPR036987">
    <property type="entry name" value="SRA-YDG_sf"/>
</dbReference>
<dbReference type="GO" id="GO:0061630">
    <property type="term" value="F:ubiquitin protein ligase activity"/>
    <property type="evidence" value="ECO:0007669"/>
    <property type="project" value="UniProtKB-EC"/>
</dbReference>
<dbReference type="CDD" id="cd20388">
    <property type="entry name" value="Tudor_UHRF_rpt2"/>
    <property type="match status" value="1"/>
</dbReference>
<dbReference type="SMART" id="SM00184">
    <property type="entry name" value="RING"/>
    <property type="match status" value="2"/>
</dbReference>
<evidence type="ECO:0000256" key="4">
    <source>
        <dbReference type="ARBA" id="ARBA00022679"/>
    </source>
</evidence>
<dbReference type="Gene3D" id="2.30.30.1150">
    <property type="match status" value="1"/>
</dbReference>
<keyword evidence="4 19" id="KW-0808">Transferase</keyword>
<dbReference type="SUPFAM" id="SSF57903">
    <property type="entry name" value="FYVE/PHD zinc finger"/>
    <property type="match status" value="1"/>
</dbReference>
<dbReference type="InterPro" id="IPR001841">
    <property type="entry name" value="Znf_RING"/>
</dbReference>
<keyword evidence="19" id="KW-0012">Acyltransferase</keyword>
<reference evidence="19" key="1">
    <citation type="submission" date="2018-11" db="EMBL/GenBank/DDBJ databases">
        <authorList>
            <person name="Alioto T."/>
            <person name="Alioto T."/>
        </authorList>
    </citation>
    <scope>NUCLEOTIDE SEQUENCE</scope>
</reference>
<feature type="domain" description="Ubiquitin-like" evidence="16">
    <location>
        <begin position="1"/>
        <end position="74"/>
    </location>
</feature>
<comment type="pathway">
    <text evidence="2">Protein modification; protein ubiquitination.</text>
</comment>
<evidence type="ECO:0000313" key="20">
    <source>
        <dbReference type="Proteomes" id="UP000596742"/>
    </source>
</evidence>
<dbReference type="OrthoDB" id="2270193at2759"/>
<keyword evidence="20" id="KW-1185">Reference proteome</keyword>
<dbReference type="InterPro" id="IPR021991">
    <property type="entry name" value="TTD_dom"/>
</dbReference>
<protein>
    <recommendedName>
        <fullName evidence="3">RING-type E3 ubiquitin transferase</fullName>
        <ecNumber evidence="3">2.3.2.27</ecNumber>
    </recommendedName>
</protein>
<dbReference type="SMART" id="SM00249">
    <property type="entry name" value="PHD"/>
    <property type="match status" value="1"/>
</dbReference>
<keyword evidence="10 13" id="KW-0539">Nucleus</keyword>
<keyword evidence="5" id="KW-0479">Metal-binding</keyword>
<evidence type="ECO:0000256" key="1">
    <source>
        <dbReference type="ARBA" id="ARBA00000900"/>
    </source>
</evidence>
<dbReference type="InterPro" id="IPR003105">
    <property type="entry name" value="SRA_YDG"/>
</dbReference>
<evidence type="ECO:0000256" key="2">
    <source>
        <dbReference type="ARBA" id="ARBA00004906"/>
    </source>
</evidence>
<dbReference type="PROSITE" id="PS50089">
    <property type="entry name" value="ZF_RING_2"/>
    <property type="match status" value="1"/>
</dbReference>
<dbReference type="GO" id="GO:0008270">
    <property type="term" value="F:zinc ion binding"/>
    <property type="evidence" value="ECO:0007669"/>
    <property type="project" value="UniProtKB-KW"/>
</dbReference>
<dbReference type="SUPFAM" id="SSF88697">
    <property type="entry name" value="PUA domain-like"/>
    <property type="match status" value="1"/>
</dbReference>
<dbReference type="InterPro" id="IPR013083">
    <property type="entry name" value="Znf_RING/FYVE/PHD"/>
</dbReference>
<dbReference type="PANTHER" id="PTHR14140">
    <property type="entry name" value="E3 UBIQUITIN-PROTEIN LIGASE UHRF-RELATED"/>
    <property type="match status" value="1"/>
</dbReference>
<evidence type="ECO:0000256" key="12">
    <source>
        <dbReference type="PROSITE-ProRule" id="PRU00175"/>
    </source>
</evidence>
<dbReference type="CDD" id="cd15525">
    <property type="entry name" value="PHD_UHRF1_2"/>
    <property type="match status" value="1"/>
</dbReference>
<dbReference type="PROSITE" id="PS00518">
    <property type="entry name" value="ZF_RING_1"/>
    <property type="match status" value="1"/>
</dbReference>
<dbReference type="FunFam" id="3.10.20.90:FF:000465">
    <property type="entry name" value="E3 ubiquitin-protein ligase UHRF1-like Protein"/>
    <property type="match status" value="1"/>
</dbReference>
<sequence length="799" mass="90429">MWIQVRSFDGKTSLQVDDLSKLTKIEDLRLRLVEKFEAPPERQRLFYRGKQLEDGHTLFDYSVGLNDLVQLMVRAADVKPIEDEAKKVNGYASSDNESSKSDKENQRPEPVDKITENAGDNTDASTYKVGDVIDARDFSVGAWFEAKLVKVVKEENPKIKDENSNDSCVDSMETDSQDKTKAIKERHNIDNTPSDGFVYHVVFEGYDDNDPEKLMCKDLRPRARTNVPFREINEGQKVMANFNVDDPEQRGFWYDCIITKKQDTRTIKDLFATVFIGPDLMPLDDCKLLFVNEIFDVEMPGTQLNEYDTPVEQSASPVKRKNKPDCDHCLDNPRKKCKHCACCECGGKQDPDKQILCDECDQAYHLACLKPPLTSIPEDDEWYCPDCKTDTNAIVKAGEKLKESKKKSKMASQQNKNTTRDWGKGMACVGRQKVCSVVPPNHFGPIPGIEVGTLWKFRVQVSEAGVHRPHVAGIHGREDEGSYSIVLSGGYEDDKDDGDEFTYTGSGGRDLSGNKRTAEQSCDQQLTRMNKALAKNVNAPIDAKNGSCAENWKGGKPVRVVRNCKGRKHSKYAPEEGNRYDGIYKIVKYWPEKGKSGFLVWRYLLRRDDPNPAPWTKAGKKKIDQLGLAMQYPDGYLEAQAKKEEEAENNAKNGTKSTKKGKRKRDENDSSPSVSPEKKKKIVGYKIDSEQLQLIKEDVDNKNVWEEAQKFTKEGGQKFLQKVEELFTCICCQEIVFKPVTTECKHNICKPCLVRSFKAEVFNCPMCRADLGKNSNPAMNKTLSQILLKFYPGYDNGRS</sequence>
<dbReference type="Gene3D" id="3.30.40.10">
    <property type="entry name" value="Zinc/RING finger domain, C3HC4 (zinc finger)"/>
    <property type="match status" value="1"/>
</dbReference>
<evidence type="ECO:0000256" key="14">
    <source>
        <dbReference type="SAM" id="MobiDB-lite"/>
    </source>
</evidence>
<dbReference type="CDD" id="cd20387">
    <property type="entry name" value="Tudor_UHRF_rpt1"/>
    <property type="match status" value="1"/>
</dbReference>
<evidence type="ECO:0000256" key="6">
    <source>
        <dbReference type="ARBA" id="ARBA00022771"/>
    </source>
</evidence>
<dbReference type="Pfam" id="PF00628">
    <property type="entry name" value="PHD"/>
    <property type="match status" value="1"/>
</dbReference>
<dbReference type="SMART" id="SM00466">
    <property type="entry name" value="SRA"/>
    <property type="match status" value="1"/>
</dbReference>
<keyword evidence="11" id="KW-0131">Cell cycle</keyword>
<evidence type="ECO:0000259" key="18">
    <source>
        <dbReference type="PROSITE" id="PS51015"/>
    </source>
</evidence>
<dbReference type="InterPro" id="IPR017907">
    <property type="entry name" value="Znf_RING_CS"/>
</dbReference>
<dbReference type="CDD" id="cd01797">
    <property type="entry name" value="Ubl_UHRF"/>
    <property type="match status" value="1"/>
</dbReference>
<dbReference type="Pfam" id="PF02182">
    <property type="entry name" value="SAD_SRA"/>
    <property type="match status" value="1"/>
</dbReference>
<dbReference type="InterPro" id="IPR011011">
    <property type="entry name" value="Znf_FYVE_PHD"/>
</dbReference>
<evidence type="ECO:0000259" key="15">
    <source>
        <dbReference type="PROSITE" id="PS50016"/>
    </source>
</evidence>
<evidence type="ECO:0000256" key="8">
    <source>
        <dbReference type="ARBA" id="ARBA00022833"/>
    </source>
</evidence>
<dbReference type="EC" id="2.3.2.27" evidence="3"/>
<dbReference type="GO" id="GO:0003677">
    <property type="term" value="F:DNA binding"/>
    <property type="evidence" value="ECO:0007669"/>
    <property type="project" value="UniProtKB-KW"/>
</dbReference>
<dbReference type="SUPFAM" id="SSF54236">
    <property type="entry name" value="Ubiquitin-like"/>
    <property type="match status" value="1"/>
</dbReference>
<feature type="domain" description="RING-type" evidence="17">
    <location>
        <begin position="729"/>
        <end position="768"/>
    </location>
</feature>
<dbReference type="GO" id="GO:0016567">
    <property type="term" value="P:protein ubiquitination"/>
    <property type="evidence" value="ECO:0007669"/>
    <property type="project" value="UniProtKB-UniPathway"/>
</dbReference>
<keyword evidence="7" id="KW-0833">Ubl conjugation pathway</keyword>
<evidence type="ECO:0000256" key="5">
    <source>
        <dbReference type="ARBA" id="ARBA00022723"/>
    </source>
</evidence>
<evidence type="ECO:0000259" key="17">
    <source>
        <dbReference type="PROSITE" id="PS50089"/>
    </source>
</evidence>
<dbReference type="InterPro" id="IPR001965">
    <property type="entry name" value="Znf_PHD"/>
</dbReference>
<dbReference type="PRINTS" id="PR00348">
    <property type="entry name" value="UBIQUITIN"/>
</dbReference>
<accession>A0A8B6FTM3</accession>
<name>A0A8B6FTM3_MYTGA</name>
<dbReference type="GO" id="GO:0044027">
    <property type="term" value="P:negative regulation of gene expression via chromosomal CpG island methylation"/>
    <property type="evidence" value="ECO:0007669"/>
    <property type="project" value="TreeGrafter"/>
</dbReference>
<evidence type="ECO:0000256" key="13">
    <source>
        <dbReference type="PROSITE-ProRule" id="PRU00358"/>
    </source>
</evidence>
<feature type="compositionally biased region" description="Basic and acidic residues" evidence="14">
    <location>
        <begin position="97"/>
        <end position="115"/>
    </location>
</feature>
<dbReference type="EMBL" id="UYJE01007292">
    <property type="protein sequence ID" value="VDI53318.1"/>
    <property type="molecule type" value="Genomic_DNA"/>
</dbReference>
<comment type="subcellular location">
    <subcellularLocation>
        <location evidence="13">Nucleus</location>
    </subcellularLocation>
</comment>
<feature type="region of interest" description="Disordered" evidence="14">
    <location>
        <begin position="642"/>
        <end position="679"/>
    </location>
</feature>
<dbReference type="InterPro" id="IPR045134">
    <property type="entry name" value="UHRF1/2-like"/>
</dbReference>
<dbReference type="UniPathway" id="UPA00143"/>
<evidence type="ECO:0000313" key="19">
    <source>
        <dbReference type="EMBL" id="VDI53318.1"/>
    </source>
</evidence>
<dbReference type="SMART" id="SM00213">
    <property type="entry name" value="UBQ"/>
    <property type="match status" value="1"/>
</dbReference>
<dbReference type="Gene3D" id="2.30.280.10">
    <property type="entry name" value="SRA-YDG"/>
    <property type="match status" value="1"/>
</dbReference>